<evidence type="ECO:0000256" key="2">
    <source>
        <dbReference type="ARBA" id="ARBA00022448"/>
    </source>
</evidence>
<evidence type="ECO:0000256" key="4">
    <source>
        <dbReference type="ARBA" id="ARBA00022840"/>
    </source>
</evidence>
<keyword evidence="7" id="KW-1185">Reference proteome</keyword>
<dbReference type="SMART" id="SM00382">
    <property type="entry name" value="AAA"/>
    <property type="match status" value="1"/>
</dbReference>
<gene>
    <name evidence="6" type="ORF">ACFQJ4_01985</name>
</gene>
<dbReference type="Proteomes" id="UP001596398">
    <property type="component" value="Unassembled WGS sequence"/>
</dbReference>
<dbReference type="InterPro" id="IPR027417">
    <property type="entry name" value="P-loop_NTPase"/>
</dbReference>
<dbReference type="GO" id="GO:0005524">
    <property type="term" value="F:ATP binding"/>
    <property type="evidence" value="ECO:0007669"/>
    <property type="project" value="UniProtKB-KW"/>
</dbReference>
<dbReference type="Pfam" id="PF00005">
    <property type="entry name" value="ABC_tran"/>
    <property type="match status" value="1"/>
</dbReference>
<dbReference type="PROSITE" id="PS50893">
    <property type="entry name" value="ABC_TRANSPORTER_2"/>
    <property type="match status" value="1"/>
</dbReference>
<dbReference type="Gene3D" id="3.40.50.300">
    <property type="entry name" value="P-loop containing nucleotide triphosphate hydrolases"/>
    <property type="match status" value="1"/>
</dbReference>
<comment type="caution">
    <text evidence="6">The sequence shown here is derived from an EMBL/GenBank/DDBJ whole genome shotgun (WGS) entry which is preliminary data.</text>
</comment>
<comment type="similarity">
    <text evidence="1">Belongs to the ABC transporter superfamily.</text>
</comment>
<proteinExistence type="inferred from homology"/>
<dbReference type="EMBL" id="JBHTAP010000001">
    <property type="protein sequence ID" value="MFC7234079.1"/>
    <property type="molecule type" value="Genomic_DNA"/>
</dbReference>
<dbReference type="AlphaFoldDB" id="A0ABD5ZKM6"/>
<accession>A0ABD5ZKM6</accession>
<dbReference type="InterPro" id="IPR003593">
    <property type="entry name" value="AAA+_ATPase"/>
</dbReference>
<dbReference type="PANTHER" id="PTHR42711:SF5">
    <property type="entry name" value="ABC TRANSPORTER ATP-BINDING PROTEIN NATA"/>
    <property type="match status" value="1"/>
</dbReference>
<evidence type="ECO:0000256" key="3">
    <source>
        <dbReference type="ARBA" id="ARBA00022741"/>
    </source>
</evidence>
<sequence length="299" mass="32805">MNAIETRDLTKYYGDVRGVEDLSVTVETGEAFGFLGPNGAGKTTTIRTLLGLLSPTSGTATVLGADVRDADALREARARIGYLAAEPGLDESATGRELVRLYGRLRGDTRSAELIELFDVPVERTVGDYSRGNRQKLAIVLSFMHEPDLVVMDEPTSGLDPLMQERFYAFLDEERERGVTLFLSSHVLGEVRRVCDRVGVIRDGRFVTVESVADLLDRAGKRVSLRVAGAVEPDDFAFPGVHDLSVGETTTFTLAGSYDDLVDALDRYDIEDLEIEEAPLEEVFMRFYDDEAPAAEVAA</sequence>
<keyword evidence="2" id="KW-0813">Transport</keyword>
<keyword evidence="4 6" id="KW-0067">ATP-binding</keyword>
<dbReference type="PANTHER" id="PTHR42711">
    <property type="entry name" value="ABC TRANSPORTER ATP-BINDING PROTEIN"/>
    <property type="match status" value="1"/>
</dbReference>
<dbReference type="CDD" id="cd03230">
    <property type="entry name" value="ABC_DR_subfamily_A"/>
    <property type="match status" value="1"/>
</dbReference>
<dbReference type="SUPFAM" id="SSF52540">
    <property type="entry name" value="P-loop containing nucleoside triphosphate hydrolases"/>
    <property type="match status" value="1"/>
</dbReference>
<keyword evidence="3" id="KW-0547">Nucleotide-binding</keyword>
<protein>
    <submittedName>
        <fullName evidence="6">ABC transporter ATP-binding protein</fullName>
    </submittedName>
</protein>
<evidence type="ECO:0000313" key="6">
    <source>
        <dbReference type="EMBL" id="MFC7234079.1"/>
    </source>
</evidence>
<dbReference type="GeneID" id="79265742"/>
<dbReference type="InterPro" id="IPR003439">
    <property type="entry name" value="ABC_transporter-like_ATP-bd"/>
</dbReference>
<evidence type="ECO:0000313" key="7">
    <source>
        <dbReference type="Proteomes" id="UP001596398"/>
    </source>
</evidence>
<feature type="domain" description="ABC transporter" evidence="5">
    <location>
        <begin position="4"/>
        <end position="228"/>
    </location>
</feature>
<reference evidence="6 7" key="1">
    <citation type="journal article" date="2019" name="Int. J. Syst. Evol. Microbiol.">
        <title>The Global Catalogue of Microorganisms (GCM) 10K type strain sequencing project: providing services to taxonomists for standard genome sequencing and annotation.</title>
        <authorList>
            <consortium name="The Broad Institute Genomics Platform"/>
            <consortium name="The Broad Institute Genome Sequencing Center for Infectious Disease"/>
            <person name="Wu L."/>
            <person name="Ma J."/>
        </authorList>
    </citation>
    <scope>NUCLEOTIDE SEQUENCE [LARGE SCALE GENOMIC DNA]</scope>
    <source>
        <strain evidence="6 7">DT85</strain>
    </source>
</reference>
<name>A0ABD5ZKM6_9EURY</name>
<evidence type="ECO:0000256" key="1">
    <source>
        <dbReference type="ARBA" id="ARBA00005417"/>
    </source>
</evidence>
<evidence type="ECO:0000259" key="5">
    <source>
        <dbReference type="PROSITE" id="PS50893"/>
    </source>
</evidence>
<dbReference type="RefSeq" id="WP_276235076.1">
    <property type="nucleotide sequence ID" value="NZ_CP119802.1"/>
</dbReference>
<dbReference type="InterPro" id="IPR050763">
    <property type="entry name" value="ABC_transporter_ATP-binding"/>
</dbReference>
<organism evidence="6 7">
    <name type="scientific">Halosegnis marinus</name>
    <dbReference type="NCBI Taxonomy" id="3034023"/>
    <lineage>
        <taxon>Archaea</taxon>
        <taxon>Methanobacteriati</taxon>
        <taxon>Methanobacteriota</taxon>
        <taxon>Stenosarchaea group</taxon>
        <taxon>Halobacteria</taxon>
        <taxon>Halobacteriales</taxon>
        <taxon>Natronomonadaceae</taxon>
        <taxon>Halosegnis</taxon>
    </lineage>
</organism>